<feature type="signal peptide" evidence="1">
    <location>
        <begin position="1"/>
        <end position="20"/>
    </location>
</feature>
<organism evidence="2 3">
    <name type="scientific">Apiospora marii</name>
    <dbReference type="NCBI Taxonomy" id="335849"/>
    <lineage>
        <taxon>Eukaryota</taxon>
        <taxon>Fungi</taxon>
        <taxon>Dikarya</taxon>
        <taxon>Ascomycota</taxon>
        <taxon>Pezizomycotina</taxon>
        <taxon>Sordariomycetes</taxon>
        <taxon>Xylariomycetidae</taxon>
        <taxon>Amphisphaeriales</taxon>
        <taxon>Apiosporaceae</taxon>
        <taxon>Apiospora</taxon>
    </lineage>
</organism>
<evidence type="ECO:0000256" key="1">
    <source>
        <dbReference type="SAM" id="SignalP"/>
    </source>
</evidence>
<reference evidence="2 3" key="1">
    <citation type="submission" date="2023-01" db="EMBL/GenBank/DDBJ databases">
        <title>Analysis of 21 Apiospora genomes using comparative genomics revels a genus with tremendous synthesis potential of carbohydrate active enzymes and secondary metabolites.</title>
        <authorList>
            <person name="Sorensen T."/>
        </authorList>
    </citation>
    <scope>NUCLEOTIDE SEQUENCE [LARGE SCALE GENOMIC DNA]</scope>
    <source>
        <strain evidence="2 3">CBS 20057</strain>
    </source>
</reference>
<keyword evidence="1" id="KW-0732">Signal</keyword>
<evidence type="ECO:0000313" key="3">
    <source>
        <dbReference type="Proteomes" id="UP001396898"/>
    </source>
</evidence>
<evidence type="ECO:0008006" key="4">
    <source>
        <dbReference type="Google" id="ProtNLM"/>
    </source>
</evidence>
<dbReference type="Proteomes" id="UP001396898">
    <property type="component" value="Unassembled WGS sequence"/>
</dbReference>
<gene>
    <name evidence="2" type="ORF">PG991_004726</name>
</gene>
<proteinExistence type="predicted"/>
<feature type="chain" id="PRO_5047521814" description="AA1-like domain-containing protein" evidence="1">
    <location>
        <begin position="21"/>
        <end position="169"/>
    </location>
</feature>
<accession>A0ABR1S756</accession>
<keyword evidence="3" id="KW-1185">Reference proteome</keyword>
<sequence>MKVLAAIAAVLSSSISLAAAAPHPRANLPTEINIAGFAASTEPTKPDAQDLTDHPSNGRVSFTVSVLGGGAATKCAFNGPAAEGGLLPDVSWRACDDAAFQWQFRHEPSRPGTSGPYLLVVTYWVDAQTGQRVAGFREWQASVFPISESADGTSQAYNGEADFSITDLS</sequence>
<protein>
    <recommendedName>
        <fullName evidence="4">AA1-like domain-containing protein</fullName>
    </recommendedName>
</protein>
<comment type="caution">
    <text evidence="2">The sequence shown here is derived from an EMBL/GenBank/DDBJ whole genome shotgun (WGS) entry which is preliminary data.</text>
</comment>
<name>A0ABR1S756_9PEZI</name>
<dbReference type="EMBL" id="JAQQWI010000007">
    <property type="protein sequence ID" value="KAK8027670.1"/>
    <property type="molecule type" value="Genomic_DNA"/>
</dbReference>
<evidence type="ECO:0000313" key="2">
    <source>
        <dbReference type="EMBL" id="KAK8027670.1"/>
    </source>
</evidence>